<evidence type="ECO:0000256" key="4">
    <source>
        <dbReference type="HAMAP-Rule" id="MF_00712"/>
    </source>
</evidence>
<dbReference type="GO" id="GO:0009116">
    <property type="term" value="P:nucleoside metabolic process"/>
    <property type="evidence" value="ECO:0007669"/>
    <property type="project" value="InterPro"/>
</dbReference>
<gene>
    <name evidence="4" type="primary">gcvPA</name>
    <name evidence="6" type="ORF">ENX73_04645</name>
</gene>
<evidence type="ECO:0000256" key="3">
    <source>
        <dbReference type="ARBA" id="ARBA00049026"/>
    </source>
</evidence>
<dbReference type="NCBIfam" id="NF001696">
    <property type="entry name" value="PRK00451.1"/>
    <property type="match status" value="1"/>
</dbReference>
<dbReference type="Gene3D" id="3.90.1150.10">
    <property type="entry name" value="Aspartate Aminotransferase, domain 1"/>
    <property type="match status" value="1"/>
</dbReference>
<dbReference type="InterPro" id="IPR020581">
    <property type="entry name" value="GDC_P"/>
</dbReference>
<dbReference type="GO" id="GO:0004375">
    <property type="term" value="F:glycine dehydrogenase (decarboxylating) activity"/>
    <property type="evidence" value="ECO:0007669"/>
    <property type="project" value="UniProtKB-EC"/>
</dbReference>
<dbReference type="HAMAP" id="MF_00712">
    <property type="entry name" value="GcvPA"/>
    <property type="match status" value="1"/>
</dbReference>
<evidence type="ECO:0000256" key="2">
    <source>
        <dbReference type="ARBA" id="ARBA00023002"/>
    </source>
</evidence>
<keyword evidence="2 4" id="KW-0560">Oxidoreductase</keyword>
<dbReference type="EC" id="1.4.4.2" evidence="4"/>
<comment type="similarity">
    <text evidence="4">Belongs to the GcvP family. N-terminal subunit subfamily.</text>
</comment>
<dbReference type="Gene3D" id="3.40.640.10">
    <property type="entry name" value="Type I PLP-dependent aspartate aminotransferase-like (Major domain)"/>
    <property type="match status" value="1"/>
</dbReference>
<dbReference type="InterPro" id="IPR015424">
    <property type="entry name" value="PyrdxlP-dep_Trfase"/>
</dbReference>
<accession>A0A7V3VST7</accession>
<reference evidence="6" key="1">
    <citation type="journal article" date="2020" name="mSystems">
        <title>Genome- and Community-Level Interaction Insights into Carbon Utilization and Element Cycling Functions of Hydrothermarchaeota in Hydrothermal Sediment.</title>
        <authorList>
            <person name="Zhou Z."/>
            <person name="Liu Y."/>
            <person name="Xu W."/>
            <person name="Pan J."/>
            <person name="Luo Z.H."/>
            <person name="Li M."/>
        </authorList>
    </citation>
    <scope>NUCLEOTIDE SEQUENCE [LARGE SCALE GENOMIC DNA]</scope>
    <source>
        <strain evidence="6">SpSt-966</strain>
    </source>
</reference>
<evidence type="ECO:0000259" key="5">
    <source>
        <dbReference type="Pfam" id="PF02347"/>
    </source>
</evidence>
<evidence type="ECO:0000256" key="1">
    <source>
        <dbReference type="ARBA" id="ARBA00003788"/>
    </source>
</evidence>
<dbReference type="InterPro" id="IPR023010">
    <property type="entry name" value="GcvPA"/>
</dbReference>
<dbReference type="PANTHER" id="PTHR42806">
    <property type="entry name" value="GLYCINE CLEAVAGE SYSTEM P-PROTEIN"/>
    <property type="match status" value="1"/>
</dbReference>
<comment type="function">
    <text evidence="1 4">The glycine cleavage system catalyzes the degradation of glycine. The P protein binds the alpha-amino group of glycine through its pyridoxal phosphate cofactor; CO(2) is released and the remaining methylamine moiety is then transferred to the lipoamide cofactor of the H protein.</text>
</comment>
<dbReference type="PANTHER" id="PTHR42806:SF1">
    <property type="entry name" value="GLYCINE DEHYDROGENASE (DECARBOXYLATING)"/>
    <property type="match status" value="1"/>
</dbReference>
<dbReference type="Pfam" id="PF02347">
    <property type="entry name" value="GDC-P"/>
    <property type="match status" value="1"/>
</dbReference>
<dbReference type="InterPro" id="IPR015421">
    <property type="entry name" value="PyrdxlP-dep_Trfase_major"/>
</dbReference>
<comment type="catalytic activity">
    <reaction evidence="3 4">
        <text>N(6)-[(R)-lipoyl]-L-lysyl-[glycine-cleavage complex H protein] + glycine + H(+) = N(6)-[(R)-S(8)-aminomethyldihydrolipoyl]-L-lysyl-[glycine-cleavage complex H protein] + CO2</text>
        <dbReference type="Rhea" id="RHEA:24304"/>
        <dbReference type="Rhea" id="RHEA-COMP:10494"/>
        <dbReference type="Rhea" id="RHEA-COMP:10495"/>
        <dbReference type="ChEBI" id="CHEBI:15378"/>
        <dbReference type="ChEBI" id="CHEBI:16526"/>
        <dbReference type="ChEBI" id="CHEBI:57305"/>
        <dbReference type="ChEBI" id="CHEBI:83099"/>
        <dbReference type="ChEBI" id="CHEBI:83143"/>
        <dbReference type="EC" id="1.4.4.2"/>
    </reaction>
</comment>
<dbReference type="PIRSF" id="PIRSF006815">
    <property type="entry name" value="GcvPA"/>
    <property type="match status" value="1"/>
</dbReference>
<dbReference type="EMBL" id="DTPE01000188">
    <property type="protein sequence ID" value="HGE75394.1"/>
    <property type="molecule type" value="Genomic_DNA"/>
</dbReference>
<proteinExistence type="inferred from homology"/>
<dbReference type="CDD" id="cd00613">
    <property type="entry name" value="GDC-P"/>
    <property type="match status" value="1"/>
</dbReference>
<comment type="caution">
    <text evidence="6">The sequence shown here is derived from an EMBL/GenBank/DDBJ whole genome shotgun (WGS) entry which is preliminary data.</text>
</comment>
<dbReference type="InterPro" id="IPR015422">
    <property type="entry name" value="PyrdxlP-dep_Trfase_small"/>
</dbReference>
<name>A0A7V3VST7_9BACT</name>
<dbReference type="AlphaFoldDB" id="A0A7V3VST7"/>
<comment type="subunit">
    <text evidence="4">The glycine cleavage system is composed of four proteins: P, T, L and H. In this organism, the P 'protein' is a heterodimer of two subunits.</text>
</comment>
<protein>
    <recommendedName>
        <fullName evidence="4">Probable glycine dehydrogenase (decarboxylating) subunit 1</fullName>
        <ecNumber evidence="4">1.4.4.2</ecNumber>
    </recommendedName>
    <alternativeName>
        <fullName evidence="4">Glycine cleavage system P-protein subunit 1</fullName>
    </alternativeName>
    <alternativeName>
        <fullName evidence="4">Glycine decarboxylase subunit 1</fullName>
    </alternativeName>
    <alternativeName>
        <fullName evidence="4">Glycine dehydrogenase (aminomethyl-transferring) subunit 1</fullName>
    </alternativeName>
</protein>
<feature type="domain" description="Glycine cleavage system P-protein N-terminal" evidence="5">
    <location>
        <begin position="3"/>
        <end position="442"/>
    </location>
</feature>
<dbReference type="InterPro" id="IPR049315">
    <property type="entry name" value="GDC-P_N"/>
</dbReference>
<dbReference type="GO" id="GO:0019464">
    <property type="term" value="P:glycine decarboxylation via glycine cleavage system"/>
    <property type="evidence" value="ECO:0007669"/>
    <property type="project" value="UniProtKB-UniRule"/>
</dbReference>
<sequence>MDSYIPHTDEEIKEMLDVIGVKSVDELFSTIPSNKAINSLKISKGMDEFNVLSTLKKMASSNANADEYAYFLGAGIYHHVIPSAVNQIASRGDFYTAYTPYQAEVSQGTLQMLFEFQTMICELTGMGIANASMYDGASSLAEAVLMASRHTQKYKALISDTVHPEYIETVKTYVTGPQIKIEKIGHGPDGMVSIADLKAKIDDQTSCVVVQYPNFYGVIEDLKTIRELSKDLIFIVVTNPISLGVLEAPGKLGADIVVGDGQTLGIPMNFGGPSFGFFAIREDPKFVRTMPGRIIGETVDVDGKRGFVMTLQAREQHIRREKATSNICSNHALGTLYASIYMSLVGPNGLKEIGEHNYSKAHYLLDALESTHHFKKAFSGEFFNEFVVESDLDIQKFEKNLFKKRIIGPLVLPNVDRSSKGKLLFCATEANTSEEIDRLISVVEAM</sequence>
<dbReference type="SUPFAM" id="SSF53383">
    <property type="entry name" value="PLP-dependent transferases"/>
    <property type="match status" value="1"/>
</dbReference>
<evidence type="ECO:0000313" key="6">
    <source>
        <dbReference type="EMBL" id="HGE75394.1"/>
    </source>
</evidence>
<organism evidence="6">
    <name type="scientific">Mesoaciditoga lauensis</name>
    <dbReference type="NCBI Taxonomy" id="1495039"/>
    <lineage>
        <taxon>Bacteria</taxon>
        <taxon>Thermotogati</taxon>
        <taxon>Thermotogota</taxon>
        <taxon>Thermotogae</taxon>
        <taxon>Mesoaciditogales</taxon>
        <taxon>Mesoaciditogaceae</taxon>
        <taxon>Mesoaciditoga</taxon>
    </lineage>
</organism>